<evidence type="ECO:0000313" key="1">
    <source>
        <dbReference type="EMBL" id="KAF9519726.1"/>
    </source>
</evidence>
<sequence length="601" mass="68643">MSRGTNMIYSDPSVETYRYRSLPKATGHMSPFAHNMNFLPMASSPMGGSLVYNRFEDPGNDLQSHEDADKSELERFWTLTPDALVTHSYEMLNQPSVEFTRQMWWESLTRYYGGPRALATRRIMEDLSNLFRISNSFVACINVPLFLSTFHHPSQREHVQPSLVLAMLALSTLLQSSEIGFGQEGRLKALELRDLAQSHFDMSLNCGWVSPDLAQAALVLVVFEASCHPVHFESRVQSALFLLDSLISGLGLLHLDKEEYNVTTFSPNTVPSLLAPFSDPIGQAAIGQGATKRGCSCSRFQLSSTSPSSRKITPLWFTSPGWSEEWGVAETRREEQRRLIWNTLTVTSGHLSYYDFVDRTSQNFSIAKPWNCSSRVRDSLDLRRCKMTWPRNTPYGRFTRGAIMLYTSCLSVHDDASMSEYDKGQFALQAWLESERIEKMLNSHTCHIERVNLYFGRQILFDTRNLVSSQYSRYVPHPNIGDPHFHRDKAMSWLNHQKNVAHQFLGALSHVTGLRNTLATRPYLTFWFHDQLARYLDTWRQDPTLRIALDLCVQLLPPAEYIMALFPSNDPREKYEILHQRLVDACILSGIPAPPPPNYIL</sequence>
<gene>
    <name evidence="1" type="ORF">BS47DRAFT_1083994</name>
</gene>
<evidence type="ECO:0008006" key="3">
    <source>
        <dbReference type="Google" id="ProtNLM"/>
    </source>
</evidence>
<dbReference type="OrthoDB" id="2123952at2759"/>
<proteinExistence type="predicted"/>
<dbReference type="CDD" id="cd12148">
    <property type="entry name" value="fungal_TF_MHR"/>
    <property type="match status" value="1"/>
</dbReference>
<evidence type="ECO:0000313" key="2">
    <source>
        <dbReference type="Proteomes" id="UP000886523"/>
    </source>
</evidence>
<organism evidence="1 2">
    <name type="scientific">Hydnum rufescens UP504</name>
    <dbReference type="NCBI Taxonomy" id="1448309"/>
    <lineage>
        <taxon>Eukaryota</taxon>
        <taxon>Fungi</taxon>
        <taxon>Dikarya</taxon>
        <taxon>Basidiomycota</taxon>
        <taxon>Agaricomycotina</taxon>
        <taxon>Agaricomycetes</taxon>
        <taxon>Cantharellales</taxon>
        <taxon>Hydnaceae</taxon>
        <taxon>Hydnum</taxon>
    </lineage>
</organism>
<keyword evidence="2" id="KW-1185">Reference proteome</keyword>
<protein>
    <recommendedName>
        <fullName evidence="3">Transcription factor domain-containing protein</fullName>
    </recommendedName>
</protein>
<dbReference type="EMBL" id="MU128916">
    <property type="protein sequence ID" value="KAF9519726.1"/>
    <property type="molecule type" value="Genomic_DNA"/>
</dbReference>
<reference evidence="1" key="1">
    <citation type="journal article" date="2020" name="Nat. Commun.">
        <title>Large-scale genome sequencing of mycorrhizal fungi provides insights into the early evolution of symbiotic traits.</title>
        <authorList>
            <person name="Miyauchi S."/>
            <person name="Kiss E."/>
            <person name="Kuo A."/>
            <person name="Drula E."/>
            <person name="Kohler A."/>
            <person name="Sanchez-Garcia M."/>
            <person name="Morin E."/>
            <person name="Andreopoulos B."/>
            <person name="Barry K.W."/>
            <person name="Bonito G."/>
            <person name="Buee M."/>
            <person name="Carver A."/>
            <person name="Chen C."/>
            <person name="Cichocki N."/>
            <person name="Clum A."/>
            <person name="Culley D."/>
            <person name="Crous P.W."/>
            <person name="Fauchery L."/>
            <person name="Girlanda M."/>
            <person name="Hayes R.D."/>
            <person name="Keri Z."/>
            <person name="LaButti K."/>
            <person name="Lipzen A."/>
            <person name="Lombard V."/>
            <person name="Magnuson J."/>
            <person name="Maillard F."/>
            <person name="Murat C."/>
            <person name="Nolan M."/>
            <person name="Ohm R.A."/>
            <person name="Pangilinan J."/>
            <person name="Pereira M.F."/>
            <person name="Perotto S."/>
            <person name="Peter M."/>
            <person name="Pfister S."/>
            <person name="Riley R."/>
            <person name="Sitrit Y."/>
            <person name="Stielow J.B."/>
            <person name="Szollosi G."/>
            <person name="Zifcakova L."/>
            <person name="Stursova M."/>
            <person name="Spatafora J.W."/>
            <person name="Tedersoo L."/>
            <person name="Vaario L.M."/>
            <person name="Yamada A."/>
            <person name="Yan M."/>
            <person name="Wang P."/>
            <person name="Xu J."/>
            <person name="Bruns T."/>
            <person name="Baldrian P."/>
            <person name="Vilgalys R."/>
            <person name="Dunand C."/>
            <person name="Henrissat B."/>
            <person name="Grigoriev I.V."/>
            <person name="Hibbett D."/>
            <person name="Nagy L.G."/>
            <person name="Martin F.M."/>
        </authorList>
    </citation>
    <scope>NUCLEOTIDE SEQUENCE</scope>
    <source>
        <strain evidence="1">UP504</strain>
    </source>
</reference>
<dbReference type="Proteomes" id="UP000886523">
    <property type="component" value="Unassembled WGS sequence"/>
</dbReference>
<accession>A0A9P6DYP9</accession>
<comment type="caution">
    <text evidence="1">The sequence shown here is derived from an EMBL/GenBank/DDBJ whole genome shotgun (WGS) entry which is preliminary data.</text>
</comment>
<name>A0A9P6DYP9_9AGAM</name>
<dbReference type="AlphaFoldDB" id="A0A9P6DYP9"/>